<accession>A0A1R2C6B8</accession>
<evidence type="ECO:0000256" key="1">
    <source>
        <dbReference type="ARBA" id="ARBA00004141"/>
    </source>
</evidence>
<dbReference type="GO" id="GO:0005254">
    <property type="term" value="F:chloride channel activity"/>
    <property type="evidence" value="ECO:0007669"/>
    <property type="project" value="TreeGrafter"/>
</dbReference>
<dbReference type="GO" id="GO:0016020">
    <property type="term" value="C:membrane"/>
    <property type="evidence" value="ECO:0007669"/>
    <property type="project" value="UniProtKB-SubCell"/>
</dbReference>
<evidence type="ECO:0000259" key="7">
    <source>
        <dbReference type="Pfam" id="PF04547"/>
    </source>
</evidence>
<organism evidence="8 9">
    <name type="scientific">Stentor coeruleus</name>
    <dbReference type="NCBI Taxonomy" id="5963"/>
    <lineage>
        <taxon>Eukaryota</taxon>
        <taxon>Sar</taxon>
        <taxon>Alveolata</taxon>
        <taxon>Ciliophora</taxon>
        <taxon>Postciliodesmatophora</taxon>
        <taxon>Heterotrichea</taxon>
        <taxon>Heterotrichida</taxon>
        <taxon>Stentoridae</taxon>
        <taxon>Stentor</taxon>
    </lineage>
</organism>
<dbReference type="Pfam" id="PF04547">
    <property type="entry name" value="Anoctamin"/>
    <property type="match status" value="1"/>
</dbReference>
<proteinExistence type="predicted"/>
<keyword evidence="4 6" id="KW-0472">Membrane</keyword>
<reference evidence="8 9" key="1">
    <citation type="submission" date="2016-11" db="EMBL/GenBank/DDBJ databases">
        <title>The macronuclear genome of Stentor coeruleus: a giant cell with tiny introns.</title>
        <authorList>
            <person name="Slabodnick M."/>
            <person name="Ruby J.G."/>
            <person name="Reiff S.B."/>
            <person name="Swart E.C."/>
            <person name="Gosai S."/>
            <person name="Prabakaran S."/>
            <person name="Witkowska E."/>
            <person name="Larue G.E."/>
            <person name="Fisher S."/>
            <person name="Freeman R.M."/>
            <person name="Gunawardena J."/>
            <person name="Chu W."/>
            <person name="Stover N.A."/>
            <person name="Gregory B.D."/>
            <person name="Nowacki M."/>
            <person name="Derisi J."/>
            <person name="Roy S.W."/>
            <person name="Marshall W.F."/>
            <person name="Sood P."/>
        </authorList>
    </citation>
    <scope>NUCLEOTIDE SEQUENCE [LARGE SCALE GENOMIC DNA]</scope>
    <source>
        <strain evidence="8">WM001</strain>
    </source>
</reference>
<evidence type="ECO:0000313" key="9">
    <source>
        <dbReference type="Proteomes" id="UP000187209"/>
    </source>
</evidence>
<evidence type="ECO:0000256" key="6">
    <source>
        <dbReference type="SAM" id="Phobius"/>
    </source>
</evidence>
<evidence type="ECO:0000256" key="4">
    <source>
        <dbReference type="ARBA" id="ARBA00023136"/>
    </source>
</evidence>
<comment type="subcellular location">
    <subcellularLocation>
        <location evidence="1">Membrane</location>
        <topology evidence="1">Multi-pass membrane protein</topology>
    </subcellularLocation>
</comment>
<dbReference type="InterPro" id="IPR049452">
    <property type="entry name" value="Anoctamin_TM"/>
</dbReference>
<feature type="domain" description="Anoctamin transmembrane" evidence="7">
    <location>
        <begin position="536"/>
        <end position="660"/>
    </location>
</feature>
<evidence type="ECO:0000256" key="2">
    <source>
        <dbReference type="ARBA" id="ARBA00022692"/>
    </source>
</evidence>
<dbReference type="OrthoDB" id="414468at2759"/>
<keyword evidence="2 6" id="KW-0812">Transmembrane</keyword>
<keyword evidence="5" id="KW-0175">Coiled coil</keyword>
<dbReference type="AlphaFoldDB" id="A0A1R2C6B8"/>
<feature type="coiled-coil region" evidence="5">
    <location>
        <begin position="302"/>
        <end position="336"/>
    </location>
</feature>
<comment type="caution">
    <text evidence="8">The sequence shown here is derived from an EMBL/GenBank/DDBJ whole genome shotgun (WGS) entry which is preliminary data.</text>
</comment>
<dbReference type="Proteomes" id="UP000187209">
    <property type="component" value="Unassembled WGS sequence"/>
</dbReference>
<feature type="transmembrane region" description="Helical" evidence="6">
    <location>
        <begin position="581"/>
        <end position="604"/>
    </location>
</feature>
<name>A0A1R2C6B8_9CILI</name>
<evidence type="ECO:0000256" key="5">
    <source>
        <dbReference type="SAM" id="Coils"/>
    </source>
</evidence>
<keyword evidence="9" id="KW-1185">Reference proteome</keyword>
<evidence type="ECO:0000313" key="8">
    <source>
        <dbReference type="EMBL" id="OMJ84572.1"/>
    </source>
</evidence>
<keyword evidence="3 6" id="KW-1133">Transmembrane helix</keyword>
<sequence length="662" mass="77711">MDFELEEIKQEVERLKQECYEKSSENLALIAQNNEFKEQLHRHKANHSKTQSSRFMTLAQGQDDIIYPQENYNTKNQPIFDSNRKLSLINKNSLIANAGAYTIQSASIIPKIFKGRFERIQNLNAMIPISDWEYVIVCPNPDFDNNDRSGITIQDALRHYKMSFKPKFSKNIKDLRVNQQAELQAFKQVFNSLIPSGNADQKCVKNGKRFVMENGSIKDTGEPAKDFLTLMRNILLVKLGLHLGLHTKQVMSSNSQYIYILVCPDDSDLQNEANAIGYNLQMEIGEVDLPSLEPCDKNLRPLRILKTSDERIKEKLKEIKNEFSDIMEMLKTTESDENEYPGLDVTDLWDGYLEYLTEFQKGLKEMETYKILSEERNACLAKIMRKSMEKANVGKKKHIQLKNMWEHMGFNKPLSPYFDYIRDQKFKNIWKKYETQHKEKKGIFRSTDRLKLLQSLISRQVNLHYLAQKEIIKCSFPLKNDYELYGSRLFTDFRDDPYYEDISRKMLDTLYGPSCKGLLNNWDSKINFGDLPINKIRNYFGEKIGLYFAFISYFSKVLCIPSFTGIVVFVLQRIYNPEDNIIIIANVLYCIYVSVWATVFIEFWKRSENCLAIKWGQTDYEDDEAPRPQFYGTLRRSPIDDEMEDVYFNPNDRYKYFVCQFL</sequence>
<dbReference type="PANTHER" id="PTHR12308:SF73">
    <property type="entry name" value="ANOCTAMIN"/>
    <property type="match status" value="1"/>
</dbReference>
<evidence type="ECO:0000256" key="3">
    <source>
        <dbReference type="ARBA" id="ARBA00022989"/>
    </source>
</evidence>
<dbReference type="PANTHER" id="PTHR12308">
    <property type="entry name" value="ANOCTAMIN"/>
    <property type="match status" value="1"/>
</dbReference>
<dbReference type="EMBL" id="MPUH01000265">
    <property type="protein sequence ID" value="OMJ84572.1"/>
    <property type="molecule type" value="Genomic_DNA"/>
</dbReference>
<protein>
    <recommendedName>
        <fullName evidence="7">Anoctamin transmembrane domain-containing protein</fullName>
    </recommendedName>
</protein>
<gene>
    <name evidence="8" type="ORF">SteCoe_14312</name>
</gene>
<feature type="transmembrane region" description="Helical" evidence="6">
    <location>
        <begin position="544"/>
        <end position="575"/>
    </location>
</feature>
<dbReference type="InterPro" id="IPR007632">
    <property type="entry name" value="Anoctamin"/>
</dbReference>